<evidence type="ECO:0000256" key="1">
    <source>
        <dbReference type="ARBA" id="ARBA00009477"/>
    </source>
</evidence>
<dbReference type="AlphaFoldDB" id="A0A975AK53"/>
<evidence type="ECO:0000259" key="3">
    <source>
        <dbReference type="Pfam" id="PF25973"/>
    </source>
</evidence>
<sequence>MDRLSRSRRIHSISVLLGLALLAGCDGDPGSKQSKPLPSVTTQVLEAQNHYEQTLEFSGTVRAGNTTGVGFELGGKLSQLMADTGDKVQTGQVLARLDTRLLDAELRELEASLAQNSADLALAQATLKRSETLNQKGYASGQQLDELRGQLASLEAGRARLQAARDAIKLKLDKSSLIAPFEGTISIRHFNLGEVLPQGQPVFTLIQSGNPQAHVGVPAELARSLSVGSALDVRVGNTHYQARLEGISAALNPLTRTVGLRLALPGDVALLNGEILYLNLSQQINTPGYWVPMSALTDGLRGLWNLYVVVRNDQGEYRVERRDVEILYTDKDRAYLTGALGDKEAYITQGLHKLVVGQQVSPISQLATR</sequence>
<dbReference type="GO" id="GO:0015562">
    <property type="term" value="F:efflux transmembrane transporter activity"/>
    <property type="evidence" value="ECO:0007669"/>
    <property type="project" value="TreeGrafter"/>
</dbReference>
<dbReference type="InterPro" id="IPR058647">
    <property type="entry name" value="BSH_CzcB-like"/>
</dbReference>
<evidence type="ECO:0000313" key="5">
    <source>
        <dbReference type="Proteomes" id="UP000663281"/>
    </source>
</evidence>
<protein>
    <submittedName>
        <fullName evidence="4">Efflux RND transporter periplasmic adaptor subunit</fullName>
    </submittedName>
</protein>
<dbReference type="InterPro" id="IPR006143">
    <property type="entry name" value="RND_pump_MFP"/>
</dbReference>
<proteinExistence type="inferred from homology"/>
<dbReference type="SUPFAM" id="SSF111369">
    <property type="entry name" value="HlyD-like secretion proteins"/>
    <property type="match status" value="1"/>
</dbReference>
<dbReference type="GO" id="GO:1990281">
    <property type="term" value="C:efflux pump complex"/>
    <property type="evidence" value="ECO:0007669"/>
    <property type="project" value="TreeGrafter"/>
</dbReference>
<accession>A0A975AK53</accession>
<feature type="domain" description="CzcB-like barrel-sandwich hybrid" evidence="3">
    <location>
        <begin position="71"/>
        <end position="205"/>
    </location>
</feature>
<keyword evidence="2" id="KW-0175">Coiled coil</keyword>
<evidence type="ECO:0000313" key="4">
    <source>
        <dbReference type="EMBL" id="QSX28997.1"/>
    </source>
</evidence>
<name>A0A975AK53_9GAMM</name>
<dbReference type="Gene3D" id="1.10.287.470">
    <property type="entry name" value="Helix hairpin bin"/>
    <property type="match status" value="1"/>
</dbReference>
<comment type="similarity">
    <text evidence="1">Belongs to the membrane fusion protein (MFP) (TC 8.A.1) family.</text>
</comment>
<dbReference type="Gene3D" id="2.40.420.20">
    <property type="match status" value="1"/>
</dbReference>
<dbReference type="KEGG" id="scyp:JYB88_12120"/>
<reference evidence="4 5" key="1">
    <citation type="submission" date="2021-03" db="EMBL/GenBank/DDBJ databases">
        <title>Novel species identification of genus Shewanella.</title>
        <authorList>
            <person name="Liu G."/>
            <person name="Zhang Q."/>
        </authorList>
    </citation>
    <scope>NUCLEOTIDE SEQUENCE [LARGE SCALE GENOMIC DNA]</scope>
    <source>
        <strain evidence="4 5">FJAT-53726</strain>
    </source>
</reference>
<dbReference type="PROSITE" id="PS51257">
    <property type="entry name" value="PROKAR_LIPOPROTEIN"/>
    <property type="match status" value="1"/>
</dbReference>
<dbReference type="Gene3D" id="2.40.50.100">
    <property type="match status" value="1"/>
</dbReference>
<gene>
    <name evidence="4" type="ORF">JYB88_12120</name>
</gene>
<keyword evidence="5" id="KW-1185">Reference proteome</keyword>
<dbReference type="PANTHER" id="PTHR30469:SF11">
    <property type="entry name" value="BLL4320 PROTEIN"/>
    <property type="match status" value="1"/>
</dbReference>
<dbReference type="Proteomes" id="UP000663281">
    <property type="component" value="Chromosome"/>
</dbReference>
<dbReference type="NCBIfam" id="TIGR01730">
    <property type="entry name" value="RND_mfp"/>
    <property type="match status" value="1"/>
</dbReference>
<dbReference type="EMBL" id="CP071504">
    <property type="protein sequence ID" value="QSX28997.1"/>
    <property type="molecule type" value="Genomic_DNA"/>
</dbReference>
<dbReference type="RefSeq" id="WP_207324282.1">
    <property type="nucleotide sequence ID" value="NZ_CP071504.1"/>
</dbReference>
<dbReference type="PANTHER" id="PTHR30469">
    <property type="entry name" value="MULTIDRUG RESISTANCE PROTEIN MDTA"/>
    <property type="match status" value="1"/>
</dbReference>
<organism evidence="4 5">
    <name type="scientific">Shewanella cyperi</name>
    <dbReference type="NCBI Taxonomy" id="2814292"/>
    <lineage>
        <taxon>Bacteria</taxon>
        <taxon>Pseudomonadati</taxon>
        <taxon>Pseudomonadota</taxon>
        <taxon>Gammaproteobacteria</taxon>
        <taxon>Alteromonadales</taxon>
        <taxon>Shewanellaceae</taxon>
        <taxon>Shewanella</taxon>
    </lineage>
</organism>
<evidence type="ECO:0000256" key="2">
    <source>
        <dbReference type="SAM" id="Coils"/>
    </source>
</evidence>
<dbReference type="Pfam" id="PF25973">
    <property type="entry name" value="BSH_CzcB"/>
    <property type="match status" value="1"/>
</dbReference>
<feature type="coiled-coil region" evidence="2">
    <location>
        <begin position="106"/>
        <end position="164"/>
    </location>
</feature>
<dbReference type="Gene3D" id="2.40.30.170">
    <property type="match status" value="1"/>
</dbReference>